<dbReference type="HAMAP" id="MF_00048">
    <property type="entry name" value="UPF0102"/>
    <property type="match status" value="1"/>
</dbReference>
<reference evidence="3 4" key="1">
    <citation type="submission" date="2018-09" db="EMBL/GenBank/DDBJ databases">
        <title>Characterization of the phylogenetic diversity of five novel species belonging to the genus Bifidobacterium.</title>
        <authorList>
            <person name="Lugli G.A."/>
            <person name="Duranti S."/>
            <person name="Milani C."/>
        </authorList>
    </citation>
    <scope>NUCLEOTIDE SEQUENCE [LARGE SCALE GENOMIC DNA]</scope>
    <source>
        <strain evidence="3 4">2034B</strain>
    </source>
</reference>
<proteinExistence type="inferred from homology"/>
<sequence>MNICIDTIHTDDHHMSMRGDEVTYVTHQLLDPTLNPKQLGAYGEQYAAMWLQRRGYRILDRNWQTRYGEIDVVAMSPEGTLLFVEVKTRRSALYGVPQEAVTSHKRLRLRRASVQWLLAPEHRIAHNGVRFDVIAIIVRDGRVQLRYIPEAF</sequence>
<keyword evidence="3" id="KW-0540">Nuclease</keyword>
<dbReference type="Gene3D" id="3.40.1350.10">
    <property type="match status" value="1"/>
</dbReference>
<dbReference type="AlphaFoldDB" id="A0A430FMH6"/>
<accession>A0A430FMH6</accession>
<dbReference type="NCBIfam" id="NF009154">
    <property type="entry name" value="PRK12497.3-3"/>
    <property type="match status" value="1"/>
</dbReference>
<dbReference type="Proteomes" id="UP000287533">
    <property type="component" value="Unassembled WGS sequence"/>
</dbReference>
<keyword evidence="3" id="KW-0255">Endonuclease</keyword>
<keyword evidence="3" id="KW-0378">Hydrolase</keyword>
<dbReference type="NCBIfam" id="TIGR00252">
    <property type="entry name" value="YraN family protein"/>
    <property type="match status" value="1"/>
</dbReference>
<evidence type="ECO:0000256" key="2">
    <source>
        <dbReference type="HAMAP-Rule" id="MF_00048"/>
    </source>
</evidence>
<dbReference type="NCBIfam" id="NF009150">
    <property type="entry name" value="PRK12497.1-3"/>
    <property type="match status" value="1"/>
</dbReference>
<keyword evidence="4" id="KW-1185">Reference proteome</keyword>
<evidence type="ECO:0000313" key="4">
    <source>
        <dbReference type="Proteomes" id="UP000287533"/>
    </source>
</evidence>
<dbReference type="PANTHER" id="PTHR34039:SF1">
    <property type="entry name" value="UPF0102 PROTEIN YRAN"/>
    <property type="match status" value="1"/>
</dbReference>
<dbReference type="SUPFAM" id="SSF52980">
    <property type="entry name" value="Restriction endonuclease-like"/>
    <property type="match status" value="1"/>
</dbReference>
<evidence type="ECO:0000256" key="1">
    <source>
        <dbReference type="ARBA" id="ARBA00006738"/>
    </source>
</evidence>
<dbReference type="GO" id="GO:0004519">
    <property type="term" value="F:endonuclease activity"/>
    <property type="evidence" value="ECO:0007669"/>
    <property type="project" value="UniProtKB-KW"/>
</dbReference>
<dbReference type="InterPro" id="IPR003509">
    <property type="entry name" value="UPF0102_YraN-like"/>
</dbReference>
<organism evidence="3 4">
    <name type="scientific">Bifidobacterium goeldii</name>
    <dbReference type="NCBI Taxonomy" id="2306975"/>
    <lineage>
        <taxon>Bacteria</taxon>
        <taxon>Bacillati</taxon>
        <taxon>Actinomycetota</taxon>
        <taxon>Actinomycetes</taxon>
        <taxon>Bifidobacteriales</taxon>
        <taxon>Bifidobacteriaceae</taxon>
        <taxon>Bifidobacterium</taxon>
    </lineage>
</organism>
<dbReference type="GO" id="GO:0003676">
    <property type="term" value="F:nucleic acid binding"/>
    <property type="evidence" value="ECO:0007669"/>
    <property type="project" value="InterPro"/>
</dbReference>
<dbReference type="CDD" id="cd20736">
    <property type="entry name" value="PoNe_Nuclease"/>
    <property type="match status" value="1"/>
</dbReference>
<dbReference type="PANTHER" id="PTHR34039">
    <property type="entry name" value="UPF0102 PROTEIN YRAN"/>
    <property type="match status" value="1"/>
</dbReference>
<gene>
    <name evidence="3" type="ORF">D2E25_0421</name>
</gene>
<dbReference type="EMBL" id="QXGL01000001">
    <property type="protein sequence ID" value="RSX54115.1"/>
    <property type="molecule type" value="Genomic_DNA"/>
</dbReference>
<comment type="similarity">
    <text evidence="1 2">Belongs to the UPF0102 family.</text>
</comment>
<protein>
    <recommendedName>
        <fullName evidence="2">UPF0102 protein D2E25_0421</fullName>
    </recommendedName>
</protein>
<dbReference type="InterPro" id="IPR011335">
    <property type="entry name" value="Restrct_endonuc-II-like"/>
</dbReference>
<evidence type="ECO:0000313" key="3">
    <source>
        <dbReference type="EMBL" id="RSX54115.1"/>
    </source>
</evidence>
<dbReference type="Pfam" id="PF02021">
    <property type="entry name" value="UPF0102"/>
    <property type="match status" value="1"/>
</dbReference>
<dbReference type="InterPro" id="IPR011856">
    <property type="entry name" value="tRNA_endonuc-like_dom_sf"/>
</dbReference>
<name>A0A430FMH6_9BIFI</name>
<comment type="caution">
    <text evidence="3">The sequence shown here is derived from an EMBL/GenBank/DDBJ whole genome shotgun (WGS) entry which is preliminary data.</text>
</comment>